<evidence type="ECO:0000256" key="2">
    <source>
        <dbReference type="ARBA" id="ARBA00022645"/>
    </source>
</evidence>
<proteinExistence type="inferred from homology"/>
<name>A0A1I3U3Y9_9BACL</name>
<organism evidence="9 10">
    <name type="scientific">Thermoflavimicrobium dichotomicum</name>
    <dbReference type="NCBI Taxonomy" id="46223"/>
    <lineage>
        <taxon>Bacteria</taxon>
        <taxon>Bacillati</taxon>
        <taxon>Bacillota</taxon>
        <taxon>Bacilli</taxon>
        <taxon>Bacillales</taxon>
        <taxon>Thermoactinomycetaceae</taxon>
        <taxon>Thermoflavimicrobium</taxon>
    </lineage>
</organism>
<dbReference type="InterPro" id="IPR040921">
    <property type="entry name" value="Peptidase_S66C"/>
</dbReference>
<evidence type="ECO:0000313" key="9">
    <source>
        <dbReference type="EMBL" id="SFJ77259.1"/>
    </source>
</evidence>
<evidence type="ECO:0000256" key="6">
    <source>
        <dbReference type="PIRSR" id="PIRSR028757-1"/>
    </source>
</evidence>
<dbReference type="InterPro" id="IPR029062">
    <property type="entry name" value="Class_I_gatase-like"/>
</dbReference>
<keyword evidence="2 9" id="KW-0121">Carboxypeptidase</keyword>
<dbReference type="Gene3D" id="3.40.50.10740">
    <property type="entry name" value="Class I glutamine amidotransferase-like"/>
    <property type="match status" value="1"/>
</dbReference>
<sequence>MEKIKPKRLEPGDTIGVVAPSSPAPPEVIQQSIKILKGFGYRVKLGKSVGQVYGYLSGSDETRAQDILDMFIDPEVKAIFSIRGGYGTPRILDLLDYDLIQRHPKIFVGYSDITGLHTAIHKHTGLVTFHGPMVGELVEEHDPLTCSMLFHHLTDPASIESYCGREEDSYTITPGVVEGEIIGGNLSLLVATLGTPYEIDTKDKILFIEDVSEEPYSIDRMLTQLKLAGKLTAAKGIVITDFSDIPAPTKRPSLTIDRVLQDILAPLHIPCFYGMNIGHCQPNLAIPIGISVRLHATERKITFLEKGVI</sequence>
<dbReference type="InterPro" id="IPR040449">
    <property type="entry name" value="Peptidase_S66_N"/>
</dbReference>
<dbReference type="InterPro" id="IPR027478">
    <property type="entry name" value="LdcA_N"/>
</dbReference>
<dbReference type="InterPro" id="IPR027461">
    <property type="entry name" value="Carboxypeptidase_A_C_sf"/>
</dbReference>
<keyword evidence="4" id="KW-0378">Hydrolase</keyword>
<dbReference type="PANTHER" id="PTHR30237">
    <property type="entry name" value="MURAMOYLTETRAPEPTIDE CARBOXYPEPTIDASE"/>
    <property type="match status" value="1"/>
</dbReference>
<dbReference type="RefSeq" id="WP_093231372.1">
    <property type="nucleotide sequence ID" value="NZ_FORR01000021.1"/>
</dbReference>
<keyword evidence="10" id="KW-1185">Reference proteome</keyword>
<comment type="similarity">
    <text evidence="1">Belongs to the peptidase S66 family.</text>
</comment>
<evidence type="ECO:0000256" key="5">
    <source>
        <dbReference type="ARBA" id="ARBA00022825"/>
    </source>
</evidence>
<dbReference type="EMBL" id="FORR01000021">
    <property type="protein sequence ID" value="SFJ77259.1"/>
    <property type="molecule type" value="Genomic_DNA"/>
</dbReference>
<evidence type="ECO:0000256" key="3">
    <source>
        <dbReference type="ARBA" id="ARBA00022670"/>
    </source>
</evidence>
<evidence type="ECO:0000259" key="8">
    <source>
        <dbReference type="Pfam" id="PF17676"/>
    </source>
</evidence>
<keyword evidence="3" id="KW-0645">Protease</keyword>
<reference evidence="9 10" key="1">
    <citation type="submission" date="2016-10" db="EMBL/GenBank/DDBJ databases">
        <authorList>
            <person name="de Groot N.N."/>
        </authorList>
    </citation>
    <scope>NUCLEOTIDE SEQUENCE [LARGE SCALE GENOMIC DNA]</scope>
    <source>
        <strain evidence="9 10">DSM 44778</strain>
    </source>
</reference>
<dbReference type="InterPro" id="IPR003507">
    <property type="entry name" value="S66_fam"/>
</dbReference>
<feature type="active site" description="Charge relay system" evidence="6">
    <location>
        <position position="279"/>
    </location>
</feature>
<evidence type="ECO:0000313" key="10">
    <source>
        <dbReference type="Proteomes" id="UP000199545"/>
    </source>
</evidence>
<dbReference type="SUPFAM" id="SSF141986">
    <property type="entry name" value="LD-carboxypeptidase A C-terminal domain-like"/>
    <property type="match status" value="1"/>
</dbReference>
<dbReference type="PIRSF" id="PIRSF028757">
    <property type="entry name" value="LD-carboxypeptidase"/>
    <property type="match status" value="1"/>
</dbReference>
<dbReference type="SUPFAM" id="SSF52317">
    <property type="entry name" value="Class I glutamine amidotransferase-like"/>
    <property type="match status" value="1"/>
</dbReference>
<evidence type="ECO:0000259" key="7">
    <source>
        <dbReference type="Pfam" id="PF02016"/>
    </source>
</evidence>
<feature type="domain" description="LD-carboxypeptidase C-terminal" evidence="8">
    <location>
        <begin position="178"/>
        <end position="294"/>
    </location>
</feature>
<evidence type="ECO:0000256" key="1">
    <source>
        <dbReference type="ARBA" id="ARBA00010233"/>
    </source>
</evidence>
<dbReference type="CDD" id="cd07025">
    <property type="entry name" value="Peptidase_S66"/>
    <property type="match status" value="1"/>
</dbReference>
<evidence type="ECO:0000256" key="4">
    <source>
        <dbReference type="ARBA" id="ARBA00022801"/>
    </source>
</evidence>
<dbReference type="Pfam" id="PF17676">
    <property type="entry name" value="Peptidase_S66C"/>
    <property type="match status" value="1"/>
</dbReference>
<accession>A0A1I3U3Y9</accession>
<dbReference type="AlphaFoldDB" id="A0A1I3U3Y9"/>
<dbReference type="PANTHER" id="PTHR30237:SF2">
    <property type="entry name" value="MUREIN TETRAPEPTIDE CARBOXYPEPTIDASE"/>
    <property type="match status" value="1"/>
</dbReference>
<dbReference type="Proteomes" id="UP000199545">
    <property type="component" value="Unassembled WGS sequence"/>
</dbReference>
<feature type="active site" description="Charge relay system" evidence="6">
    <location>
        <position position="209"/>
    </location>
</feature>
<feature type="active site" description="Nucleophile" evidence="6">
    <location>
        <position position="111"/>
    </location>
</feature>
<dbReference type="Gene3D" id="3.50.30.60">
    <property type="entry name" value="LD-carboxypeptidase A C-terminal domain-like"/>
    <property type="match status" value="1"/>
</dbReference>
<dbReference type="GO" id="GO:0004180">
    <property type="term" value="F:carboxypeptidase activity"/>
    <property type="evidence" value="ECO:0007669"/>
    <property type="project" value="UniProtKB-KW"/>
</dbReference>
<dbReference type="Pfam" id="PF02016">
    <property type="entry name" value="Peptidase_S66"/>
    <property type="match status" value="1"/>
</dbReference>
<keyword evidence="5" id="KW-0720">Serine protease</keyword>
<protein>
    <submittedName>
        <fullName evidence="9">Muramoyltetrapeptide carboxypeptidase</fullName>
    </submittedName>
</protein>
<dbReference type="OrthoDB" id="9807329at2"/>
<dbReference type="GO" id="GO:0006508">
    <property type="term" value="P:proteolysis"/>
    <property type="evidence" value="ECO:0007669"/>
    <property type="project" value="UniProtKB-KW"/>
</dbReference>
<gene>
    <name evidence="9" type="ORF">SAMN05421852_12138</name>
</gene>
<dbReference type="STRING" id="46223.SAMN05421852_12138"/>
<feature type="domain" description="LD-carboxypeptidase N-terminal" evidence="7">
    <location>
        <begin position="15"/>
        <end position="131"/>
    </location>
</feature>
<dbReference type="GO" id="GO:0008236">
    <property type="term" value="F:serine-type peptidase activity"/>
    <property type="evidence" value="ECO:0007669"/>
    <property type="project" value="UniProtKB-KW"/>
</dbReference>